<reference evidence="6" key="1">
    <citation type="submission" date="2015-07" db="EMBL/GenBank/DDBJ databases">
        <title>Lactobacillus ginsenosidimutans/EMML 3141/ whole genome sequencing.</title>
        <authorList>
            <person name="Kim M.K."/>
            <person name="Im W.-T."/>
            <person name="Srinivasan S."/>
            <person name="Lee J.-J."/>
        </authorList>
    </citation>
    <scope>NUCLEOTIDE SEQUENCE [LARGE SCALE GENOMIC DNA]</scope>
    <source>
        <strain evidence="6">EMML 3041</strain>
    </source>
</reference>
<dbReference type="PATRIC" id="fig|1007676.4.peg.1152"/>
<protein>
    <recommendedName>
        <fullName evidence="4">HTH marR-type domain-containing protein</fullName>
    </recommendedName>
</protein>
<dbReference type="STRING" id="1007676.ABM34_05815"/>
<dbReference type="OrthoDB" id="2389730at2"/>
<evidence type="ECO:0000259" key="4">
    <source>
        <dbReference type="PROSITE" id="PS50995"/>
    </source>
</evidence>
<dbReference type="InterPro" id="IPR036388">
    <property type="entry name" value="WH-like_DNA-bd_sf"/>
</dbReference>
<dbReference type="PROSITE" id="PS50995">
    <property type="entry name" value="HTH_MARR_2"/>
    <property type="match status" value="1"/>
</dbReference>
<evidence type="ECO:0000256" key="3">
    <source>
        <dbReference type="ARBA" id="ARBA00023163"/>
    </source>
</evidence>
<dbReference type="GO" id="GO:0003677">
    <property type="term" value="F:DNA binding"/>
    <property type="evidence" value="ECO:0007669"/>
    <property type="project" value="UniProtKB-KW"/>
</dbReference>
<dbReference type="KEGG" id="lgn:ABM34_05815"/>
<dbReference type="InterPro" id="IPR000835">
    <property type="entry name" value="HTH_MarR-typ"/>
</dbReference>
<keyword evidence="3" id="KW-0804">Transcription</keyword>
<dbReference type="SMART" id="SM00347">
    <property type="entry name" value="HTH_MARR"/>
    <property type="match status" value="1"/>
</dbReference>
<dbReference type="PRINTS" id="PR00598">
    <property type="entry name" value="HTHMARR"/>
</dbReference>
<dbReference type="EMBL" id="CP012034">
    <property type="protein sequence ID" value="AKP67101.1"/>
    <property type="molecule type" value="Genomic_DNA"/>
</dbReference>
<dbReference type="RefSeq" id="WP_048704187.1">
    <property type="nucleotide sequence ID" value="NZ_CP012034.1"/>
</dbReference>
<dbReference type="PANTHER" id="PTHR42756">
    <property type="entry name" value="TRANSCRIPTIONAL REGULATOR, MARR"/>
    <property type="match status" value="1"/>
</dbReference>
<dbReference type="Pfam" id="PF12802">
    <property type="entry name" value="MarR_2"/>
    <property type="match status" value="1"/>
</dbReference>
<evidence type="ECO:0000313" key="6">
    <source>
        <dbReference type="Proteomes" id="UP000036106"/>
    </source>
</evidence>
<dbReference type="GO" id="GO:0003700">
    <property type="term" value="F:DNA-binding transcription factor activity"/>
    <property type="evidence" value="ECO:0007669"/>
    <property type="project" value="InterPro"/>
</dbReference>
<accession>A0A0H4QJ80</accession>
<keyword evidence="1" id="KW-0805">Transcription regulation</keyword>
<dbReference type="PANTHER" id="PTHR42756:SF1">
    <property type="entry name" value="TRANSCRIPTIONAL REPRESSOR OF EMRAB OPERON"/>
    <property type="match status" value="1"/>
</dbReference>
<organism evidence="5 6">
    <name type="scientific">Companilactobacillus ginsenosidimutans</name>
    <dbReference type="NCBI Taxonomy" id="1007676"/>
    <lineage>
        <taxon>Bacteria</taxon>
        <taxon>Bacillati</taxon>
        <taxon>Bacillota</taxon>
        <taxon>Bacilli</taxon>
        <taxon>Lactobacillales</taxon>
        <taxon>Lactobacillaceae</taxon>
        <taxon>Companilactobacillus</taxon>
    </lineage>
</organism>
<evidence type="ECO:0000313" key="5">
    <source>
        <dbReference type="EMBL" id="AKP67101.1"/>
    </source>
</evidence>
<dbReference type="Gene3D" id="1.10.10.10">
    <property type="entry name" value="Winged helix-like DNA-binding domain superfamily/Winged helix DNA-binding domain"/>
    <property type="match status" value="1"/>
</dbReference>
<keyword evidence="6" id="KW-1185">Reference proteome</keyword>
<dbReference type="SUPFAM" id="SSF46785">
    <property type="entry name" value="Winged helix' DNA-binding domain"/>
    <property type="match status" value="1"/>
</dbReference>
<name>A0A0H4QJ80_9LACO</name>
<evidence type="ECO:0000256" key="2">
    <source>
        <dbReference type="ARBA" id="ARBA00023125"/>
    </source>
</evidence>
<keyword evidence="2" id="KW-0238">DNA-binding</keyword>
<feature type="domain" description="HTH marR-type" evidence="4">
    <location>
        <begin position="1"/>
        <end position="135"/>
    </location>
</feature>
<dbReference type="InterPro" id="IPR036390">
    <property type="entry name" value="WH_DNA-bd_sf"/>
</dbReference>
<dbReference type="AlphaFoldDB" id="A0A0H4QJ80"/>
<proteinExistence type="predicted"/>
<gene>
    <name evidence="5" type="ORF">ABM34_05815</name>
</gene>
<dbReference type="Proteomes" id="UP000036106">
    <property type="component" value="Chromosome"/>
</dbReference>
<evidence type="ECO:0000256" key="1">
    <source>
        <dbReference type="ARBA" id="ARBA00023015"/>
    </source>
</evidence>
<sequence length="144" mass="16444">MDYSILTGFATRYMMTKKRTLSNILKQKDLNTIDGILMVLIEKHPDFSQEKIGEITLFDGASIARALKRLEASGFAERKVHPTNHRKKLVNLTPAGKDFLKEVKAADHKISDQLFEDVSEEDQKSLEVILTHVFNNFDKIDIPK</sequence>